<dbReference type="Proteomes" id="UP001187415">
    <property type="component" value="Unassembled WGS sequence"/>
</dbReference>
<name>A0AA88SMQ2_CHASR</name>
<feature type="compositionally biased region" description="Basic and acidic residues" evidence="1">
    <location>
        <begin position="54"/>
        <end position="68"/>
    </location>
</feature>
<gene>
    <name evidence="2" type="ORF">Q5P01_014281</name>
</gene>
<evidence type="ECO:0000313" key="3">
    <source>
        <dbReference type="Proteomes" id="UP001187415"/>
    </source>
</evidence>
<proteinExistence type="predicted"/>
<evidence type="ECO:0000313" key="2">
    <source>
        <dbReference type="EMBL" id="KAK2837069.1"/>
    </source>
</evidence>
<comment type="caution">
    <text evidence="2">The sequence shown here is derived from an EMBL/GenBank/DDBJ whole genome shotgun (WGS) entry which is preliminary data.</text>
</comment>
<sequence length="88" mass="9447">MTEEDGAWAGGSVCLKPIASHVSHVRGNLTPLCVWTAPGNLDVEADKSKRGAEVKCHMLPKQRSEAERGSSQSLRRGEEDLQAPSGSF</sequence>
<reference evidence="2" key="1">
    <citation type="submission" date="2023-07" db="EMBL/GenBank/DDBJ databases">
        <title>Chromosome-level Genome Assembly of Striped Snakehead (Channa striata).</title>
        <authorList>
            <person name="Liu H."/>
        </authorList>
    </citation>
    <scope>NUCLEOTIDE SEQUENCE</scope>
    <source>
        <strain evidence="2">Gz</strain>
        <tissue evidence="2">Muscle</tissue>
    </source>
</reference>
<feature type="region of interest" description="Disordered" evidence="1">
    <location>
        <begin position="54"/>
        <end position="88"/>
    </location>
</feature>
<dbReference type="EMBL" id="JAUPFM010000011">
    <property type="protein sequence ID" value="KAK2837069.1"/>
    <property type="molecule type" value="Genomic_DNA"/>
</dbReference>
<evidence type="ECO:0000256" key="1">
    <source>
        <dbReference type="SAM" id="MobiDB-lite"/>
    </source>
</evidence>
<protein>
    <submittedName>
        <fullName evidence="2">Uncharacterized protein</fullName>
    </submittedName>
</protein>
<accession>A0AA88SMQ2</accession>
<keyword evidence="3" id="KW-1185">Reference proteome</keyword>
<organism evidence="2 3">
    <name type="scientific">Channa striata</name>
    <name type="common">Snakehead murrel</name>
    <name type="synonym">Ophicephalus striatus</name>
    <dbReference type="NCBI Taxonomy" id="64152"/>
    <lineage>
        <taxon>Eukaryota</taxon>
        <taxon>Metazoa</taxon>
        <taxon>Chordata</taxon>
        <taxon>Craniata</taxon>
        <taxon>Vertebrata</taxon>
        <taxon>Euteleostomi</taxon>
        <taxon>Actinopterygii</taxon>
        <taxon>Neopterygii</taxon>
        <taxon>Teleostei</taxon>
        <taxon>Neoteleostei</taxon>
        <taxon>Acanthomorphata</taxon>
        <taxon>Anabantaria</taxon>
        <taxon>Anabantiformes</taxon>
        <taxon>Channoidei</taxon>
        <taxon>Channidae</taxon>
        <taxon>Channa</taxon>
    </lineage>
</organism>
<dbReference type="AlphaFoldDB" id="A0AA88SMQ2"/>